<dbReference type="EMBL" id="ACRO01000015">
    <property type="protein sequence ID" value="EGF88430.1"/>
    <property type="molecule type" value="Genomic_DNA"/>
</dbReference>
<dbReference type="Proteomes" id="UP000004773">
    <property type="component" value="Unassembled WGS sequence"/>
</dbReference>
<keyword evidence="1" id="KW-0805">Transcription regulation</keyword>
<dbReference type="AlphaFoldDB" id="A0AA87DRV4"/>
<evidence type="ECO:0000256" key="3">
    <source>
        <dbReference type="ARBA" id="ARBA00023163"/>
    </source>
</evidence>
<dbReference type="PANTHER" id="PTHR42756">
    <property type="entry name" value="TRANSCRIPTIONAL REGULATOR, MARR"/>
    <property type="match status" value="1"/>
</dbReference>
<protein>
    <recommendedName>
        <fullName evidence="4">HTH marR-type domain-containing protein</fullName>
    </recommendedName>
</protein>
<dbReference type="Gene3D" id="1.10.10.10">
    <property type="entry name" value="Winged helix-like DNA-binding domain superfamily/Winged helix DNA-binding domain"/>
    <property type="match status" value="1"/>
</dbReference>
<evidence type="ECO:0000313" key="5">
    <source>
        <dbReference type="EMBL" id="EGF88430.1"/>
    </source>
</evidence>
<evidence type="ECO:0000313" key="6">
    <source>
        <dbReference type="Proteomes" id="UP000004773"/>
    </source>
</evidence>
<dbReference type="PANTHER" id="PTHR42756:SF1">
    <property type="entry name" value="TRANSCRIPTIONAL REPRESSOR OF EMRAB OPERON"/>
    <property type="match status" value="1"/>
</dbReference>
<feature type="domain" description="HTH marR-type" evidence="4">
    <location>
        <begin position="1"/>
        <end position="137"/>
    </location>
</feature>
<dbReference type="RefSeq" id="WP_003147029.1">
    <property type="nucleotide sequence ID" value="NZ_GL883583.1"/>
</dbReference>
<dbReference type="GO" id="GO:0003700">
    <property type="term" value="F:DNA-binding transcription factor activity"/>
    <property type="evidence" value="ECO:0007669"/>
    <property type="project" value="InterPro"/>
</dbReference>
<evidence type="ECO:0000256" key="2">
    <source>
        <dbReference type="ARBA" id="ARBA00023125"/>
    </source>
</evidence>
<evidence type="ECO:0000256" key="1">
    <source>
        <dbReference type="ARBA" id="ARBA00023015"/>
    </source>
</evidence>
<comment type="caution">
    <text evidence="5">The sequence shown here is derived from an EMBL/GenBank/DDBJ whole genome shotgun (WGS) entry which is preliminary data.</text>
</comment>
<dbReference type="PROSITE" id="PS50995">
    <property type="entry name" value="HTH_MARR_2"/>
    <property type="match status" value="1"/>
</dbReference>
<name>A0AA87DRV4_9BACL</name>
<keyword evidence="2" id="KW-0238">DNA-binding</keyword>
<dbReference type="InterPro" id="IPR000835">
    <property type="entry name" value="HTH_MarR-typ"/>
</dbReference>
<dbReference type="Pfam" id="PF12802">
    <property type="entry name" value="MarR_2"/>
    <property type="match status" value="1"/>
</dbReference>
<dbReference type="InterPro" id="IPR036390">
    <property type="entry name" value="WH_DNA-bd_sf"/>
</dbReference>
<organism evidence="5 6">
    <name type="scientific">Gemella haemolysans M341</name>
    <dbReference type="NCBI Taxonomy" id="562981"/>
    <lineage>
        <taxon>Bacteria</taxon>
        <taxon>Bacillati</taxon>
        <taxon>Bacillota</taxon>
        <taxon>Bacilli</taxon>
        <taxon>Bacillales</taxon>
        <taxon>Gemellaceae</taxon>
        <taxon>Gemella</taxon>
    </lineage>
</organism>
<proteinExistence type="predicted"/>
<reference evidence="5 6" key="1">
    <citation type="submission" date="2011-03" db="EMBL/GenBank/DDBJ databases">
        <title>The Genome Sequence of Gemella haemolysans M341.</title>
        <authorList>
            <consortium name="The Broad Institute Genome Sequencing Platform"/>
            <consortium name="The Broad Institute Genome Sequencing Center for Infectious Disease"/>
            <person name="Earl A."/>
            <person name="Ward D."/>
            <person name="Feldgarden M."/>
            <person name="Gevers D."/>
            <person name="Sibley C.D."/>
            <person name="Field T.R."/>
            <person name="Grinwis M."/>
            <person name="Eshaghurshan C.S."/>
            <person name="Surette M.G."/>
            <person name="Young S.K."/>
            <person name="Zeng Q."/>
            <person name="Gargeya S."/>
            <person name="Fitzgerald M."/>
            <person name="Haas B."/>
            <person name="Abouelleil A."/>
            <person name="Alvarado L."/>
            <person name="Arachchi H.M."/>
            <person name="Berlin A."/>
            <person name="Brown A."/>
            <person name="Chapman S.B."/>
            <person name="Chen Z."/>
            <person name="Dunbar C."/>
            <person name="Freedman E."/>
            <person name="Gearin G."/>
            <person name="Gellesch M."/>
            <person name="Goldberg J."/>
            <person name="Griggs A."/>
            <person name="Gujja S."/>
            <person name="Heilman E.R."/>
            <person name="Heiman D."/>
            <person name="Howarth C."/>
            <person name="Larson L."/>
            <person name="Lui A."/>
            <person name="MacDonald P.J.P."/>
            <person name="Mehta T."/>
            <person name="Montmayeur A."/>
            <person name="Murphy C."/>
            <person name="Neiman D."/>
            <person name="Pearson M."/>
            <person name="Priest M."/>
            <person name="Roberts A."/>
            <person name="Saif S."/>
            <person name="Shea T."/>
            <person name="Shenoy N."/>
            <person name="Sisk P."/>
            <person name="Stolte C."/>
            <person name="Sykes S."/>
            <person name="White J."/>
            <person name="Yandava C."/>
            <person name="Wortman J."/>
            <person name="Nusbaum C."/>
            <person name="Birren B."/>
        </authorList>
    </citation>
    <scope>NUCLEOTIDE SEQUENCE [LARGE SCALE GENOMIC DNA]</scope>
    <source>
        <strain evidence="5 6">M341</strain>
    </source>
</reference>
<dbReference type="GO" id="GO:0003677">
    <property type="term" value="F:DNA binding"/>
    <property type="evidence" value="ECO:0007669"/>
    <property type="project" value="UniProtKB-KW"/>
</dbReference>
<keyword evidence="3" id="KW-0804">Transcription</keyword>
<dbReference type="SUPFAM" id="SSF46785">
    <property type="entry name" value="Winged helix' DNA-binding domain"/>
    <property type="match status" value="1"/>
</dbReference>
<dbReference type="SMART" id="SM00347">
    <property type="entry name" value="HTH_MARR"/>
    <property type="match status" value="1"/>
</dbReference>
<evidence type="ECO:0000259" key="4">
    <source>
        <dbReference type="PROSITE" id="PS50995"/>
    </source>
</evidence>
<sequence>MNSLLKYSSIFSRKKYENNSLYEYYARKNGLQGKSLLILTCLYYTKDGITQNTICEKTYSTKQVVSAAMKTFKEKGYIYFEEQEKDKREKIVRLTEKGYLYASKILDPLREAEEKAIGQLSSEQQKLFIEYYTIFNDNMKKNIEKLVLKGEK</sequence>
<gene>
    <name evidence="5" type="ORF">HMPREF0428_00948</name>
</gene>
<accession>A0AA87DRV4</accession>
<dbReference type="InterPro" id="IPR036388">
    <property type="entry name" value="WH-like_DNA-bd_sf"/>
</dbReference>